<evidence type="ECO:0000313" key="2">
    <source>
        <dbReference type="Proteomes" id="UP000269157"/>
    </source>
</evidence>
<name>A0A497WEK2_9RHOB</name>
<proteinExistence type="predicted"/>
<keyword evidence="2" id="KW-1185">Reference proteome</keyword>
<dbReference type="Proteomes" id="UP000269157">
    <property type="component" value="Unassembled WGS sequence"/>
</dbReference>
<sequence>MSDVQMLESADRPCDLLWQLTGARSGPTLLVTGDLDVLAPIVERLQMLPSLVYLRGTLMVGSSDVTVEADEVMALRSGAPSEVYWSILARTAELGMISGRGIPANLIAA</sequence>
<protein>
    <submittedName>
        <fullName evidence="1">Uncharacterized protein</fullName>
    </submittedName>
</protein>
<evidence type="ECO:0000313" key="1">
    <source>
        <dbReference type="EMBL" id="RLJ51538.1"/>
    </source>
</evidence>
<dbReference type="RefSeq" id="WP_121023349.1">
    <property type="nucleotide sequence ID" value="NZ_RCCE01000003.1"/>
</dbReference>
<dbReference type="EMBL" id="RCCE01000003">
    <property type="protein sequence ID" value="RLJ51538.1"/>
    <property type="molecule type" value="Genomic_DNA"/>
</dbReference>
<comment type="caution">
    <text evidence="1">The sequence shown here is derived from an EMBL/GenBank/DDBJ whole genome shotgun (WGS) entry which is preliminary data.</text>
</comment>
<dbReference type="OrthoDB" id="7871347at2"/>
<gene>
    <name evidence="1" type="ORF">BCF46_1752</name>
</gene>
<reference evidence="1 2" key="1">
    <citation type="submission" date="2018-10" db="EMBL/GenBank/DDBJ databases">
        <title>Genomic Encyclopedia of Archaeal and Bacterial Type Strains, Phase II (KMG-II): from individual species to whole genera.</title>
        <authorList>
            <person name="Goeker M."/>
        </authorList>
    </citation>
    <scope>NUCLEOTIDE SEQUENCE [LARGE SCALE GENOMIC DNA]</scope>
    <source>
        <strain evidence="1 2">DSM 29466</strain>
    </source>
</reference>
<organism evidence="1 2">
    <name type="scientific">Litoreibacter meonggei</name>
    <dbReference type="NCBI Taxonomy" id="1049199"/>
    <lineage>
        <taxon>Bacteria</taxon>
        <taxon>Pseudomonadati</taxon>
        <taxon>Pseudomonadota</taxon>
        <taxon>Alphaproteobacteria</taxon>
        <taxon>Rhodobacterales</taxon>
        <taxon>Roseobacteraceae</taxon>
        <taxon>Litoreibacter</taxon>
    </lineage>
</organism>
<accession>A0A497WEK2</accession>
<dbReference type="AlphaFoldDB" id="A0A497WEK2"/>